<evidence type="ECO:0000313" key="2">
    <source>
        <dbReference type="Proteomes" id="UP001139308"/>
    </source>
</evidence>
<sequence length="194" mass="21142">MNESTIESDFSEGRELAHHGNFRDGRVADVAAIAPATTAQHDETCKCRRLGDWKGFHHPLCDRAYEDEAAAPSQIGAPHGIDAPLETDPLHACTPKPSRQRAARLLAKIATARLDLREISPSNERAAVSSSLDEAERLAREVIEIPVPDSVRAALERMCTPLDQSWLSGATAQADANCMKVIREYFLGSTEARG</sequence>
<keyword evidence="2" id="KW-1185">Reference proteome</keyword>
<dbReference type="RefSeq" id="WP_238467178.1">
    <property type="nucleotide sequence ID" value="NZ_JAKLJA010000033.1"/>
</dbReference>
<protein>
    <submittedName>
        <fullName evidence="1">Uncharacterized protein</fullName>
    </submittedName>
</protein>
<dbReference type="EMBL" id="JAKLJA010000033">
    <property type="protein sequence ID" value="MCG5077275.1"/>
    <property type="molecule type" value="Genomic_DNA"/>
</dbReference>
<accession>A0A9X1UIB3</accession>
<proteinExistence type="predicted"/>
<gene>
    <name evidence="1" type="ORF">L5014_28685</name>
</gene>
<evidence type="ECO:0000313" key="1">
    <source>
        <dbReference type="EMBL" id="MCG5077275.1"/>
    </source>
</evidence>
<organism evidence="1 2">
    <name type="scientific">Paraburkholderia tagetis</name>
    <dbReference type="NCBI Taxonomy" id="2913261"/>
    <lineage>
        <taxon>Bacteria</taxon>
        <taxon>Pseudomonadati</taxon>
        <taxon>Pseudomonadota</taxon>
        <taxon>Betaproteobacteria</taxon>
        <taxon>Burkholderiales</taxon>
        <taxon>Burkholderiaceae</taxon>
        <taxon>Paraburkholderia</taxon>
    </lineage>
</organism>
<comment type="caution">
    <text evidence="1">The sequence shown here is derived from an EMBL/GenBank/DDBJ whole genome shotgun (WGS) entry which is preliminary data.</text>
</comment>
<dbReference type="Proteomes" id="UP001139308">
    <property type="component" value="Unassembled WGS sequence"/>
</dbReference>
<reference evidence="1" key="1">
    <citation type="submission" date="2022-01" db="EMBL/GenBank/DDBJ databases">
        <title>Genome sequence and assembly of Parabukholderia sp. RG36.</title>
        <authorList>
            <person name="Chhetri G."/>
        </authorList>
    </citation>
    <scope>NUCLEOTIDE SEQUENCE</scope>
    <source>
        <strain evidence="1">RG36</strain>
    </source>
</reference>
<name>A0A9X1UIB3_9BURK</name>
<dbReference type="AlphaFoldDB" id="A0A9X1UIB3"/>